<dbReference type="Proteomes" id="UP000095287">
    <property type="component" value="Unplaced"/>
</dbReference>
<accession>A0A1I7ZB08</accession>
<dbReference type="AlphaFoldDB" id="A0A1I7ZB08"/>
<evidence type="ECO:0000313" key="3">
    <source>
        <dbReference type="WBParaSite" id="L893_g24701.t1"/>
    </source>
</evidence>
<reference evidence="3" key="1">
    <citation type="submission" date="2016-11" db="UniProtKB">
        <authorList>
            <consortium name="WormBaseParasite"/>
        </authorList>
    </citation>
    <scope>IDENTIFICATION</scope>
</reference>
<keyword evidence="2" id="KW-1185">Reference proteome</keyword>
<feature type="compositionally biased region" description="Polar residues" evidence="1">
    <location>
        <begin position="1"/>
        <end position="19"/>
    </location>
</feature>
<protein>
    <submittedName>
        <fullName evidence="3">RNA-directed DNA polymerase</fullName>
    </submittedName>
</protein>
<organism evidence="2 3">
    <name type="scientific">Steinernema glaseri</name>
    <dbReference type="NCBI Taxonomy" id="37863"/>
    <lineage>
        <taxon>Eukaryota</taxon>
        <taxon>Metazoa</taxon>
        <taxon>Ecdysozoa</taxon>
        <taxon>Nematoda</taxon>
        <taxon>Chromadorea</taxon>
        <taxon>Rhabditida</taxon>
        <taxon>Tylenchina</taxon>
        <taxon>Panagrolaimomorpha</taxon>
        <taxon>Strongyloidoidea</taxon>
        <taxon>Steinernematidae</taxon>
        <taxon>Steinernema</taxon>
    </lineage>
</organism>
<name>A0A1I7ZB08_9BILA</name>
<feature type="region of interest" description="Disordered" evidence="1">
    <location>
        <begin position="1"/>
        <end position="30"/>
    </location>
</feature>
<proteinExistence type="predicted"/>
<sequence length="72" mass="8199">MGLRNSRSNRALPSRNSGRSDVDDVLPPPTKMHRTWKDMVTPAHHLRNAFPSIVKPIFEMFPTEKMSNARGL</sequence>
<dbReference type="WBParaSite" id="L893_g24701.t1">
    <property type="protein sequence ID" value="L893_g24701.t1"/>
    <property type="gene ID" value="L893_g24701"/>
</dbReference>
<evidence type="ECO:0000313" key="2">
    <source>
        <dbReference type="Proteomes" id="UP000095287"/>
    </source>
</evidence>
<evidence type="ECO:0000256" key="1">
    <source>
        <dbReference type="SAM" id="MobiDB-lite"/>
    </source>
</evidence>